<evidence type="ECO:0000256" key="1">
    <source>
        <dbReference type="SAM" id="MobiDB-lite"/>
    </source>
</evidence>
<dbReference type="AlphaFoldDB" id="A0AAV7TY78"/>
<protein>
    <submittedName>
        <fullName evidence="2">Uncharacterized protein</fullName>
    </submittedName>
</protein>
<gene>
    <name evidence="2" type="ORF">NDU88_006401</name>
</gene>
<feature type="compositionally biased region" description="Basic and acidic residues" evidence="1">
    <location>
        <begin position="1"/>
        <end position="16"/>
    </location>
</feature>
<proteinExistence type="predicted"/>
<reference evidence="2" key="1">
    <citation type="journal article" date="2022" name="bioRxiv">
        <title>Sequencing and chromosome-scale assembly of the giantPleurodeles waltlgenome.</title>
        <authorList>
            <person name="Brown T."/>
            <person name="Elewa A."/>
            <person name="Iarovenko S."/>
            <person name="Subramanian E."/>
            <person name="Araus A.J."/>
            <person name="Petzold A."/>
            <person name="Susuki M."/>
            <person name="Suzuki K.-i.T."/>
            <person name="Hayashi T."/>
            <person name="Toyoda A."/>
            <person name="Oliveira C."/>
            <person name="Osipova E."/>
            <person name="Leigh N.D."/>
            <person name="Simon A."/>
            <person name="Yun M.H."/>
        </authorList>
    </citation>
    <scope>NUCLEOTIDE SEQUENCE</scope>
    <source>
        <strain evidence="2">20211129_DDA</strain>
        <tissue evidence="2">Liver</tissue>
    </source>
</reference>
<keyword evidence="3" id="KW-1185">Reference proteome</keyword>
<comment type="caution">
    <text evidence="2">The sequence shown here is derived from an EMBL/GenBank/DDBJ whole genome shotgun (WGS) entry which is preliminary data.</text>
</comment>
<name>A0AAV7TY78_PLEWA</name>
<feature type="compositionally biased region" description="Basic and acidic residues" evidence="1">
    <location>
        <begin position="26"/>
        <end position="36"/>
    </location>
</feature>
<accession>A0AAV7TY78</accession>
<organism evidence="2 3">
    <name type="scientific">Pleurodeles waltl</name>
    <name type="common">Iberian ribbed newt</name>
    <dbReference type="NCBI Taxonomy" id="8319"/>
    <lineage>
        <taxon>Eukaryota</taxon>
        <taxon>Metazoa</taxon>
        <taxon>Chordata</taxon>
        <taxon>Craniata</taxon>
        <taxon>Vertebrata</taxon>
        <taxon>Euteleostomi</taxon>
        <taxon>Amphibia</taxon>
        <taxon>Batrachia</taxon>
        <taxon>Caudata</taxon>
        <taxon>Salamandroidea</taxon>
        <taxon>Salamandridae</taxon>
        <taxon>Pleurodelinae</taxon>
        <taxon>Pleurodeles</taxon>
    </lineage>
</organism>
<dbReference type="EMBL" id="JANPWB010000006">
    <property type="protein sequence ID" value="KAJ1181191.1"/>
    <property type="molecule type" value="Genomic_DNA"/>
</dbReference>
<sequence length="188" mass="21404">MGIERVQRPLHSERTLTKTACSHSTPAEKSDAGVDVHRTHQARLRPRVTRSQAPASPTSNPWFPVHLPCSFTRPSVCGTCGHSNYAEPRVPYCSKYGLATAVLIVVAHSEQQEEAPTVDPQRFRLTRIFFRQCVRRVFPKIRQNSKYLVCDLALRAFRFVQMSFELDSSKYFFQEKKGLAGIDNVIPR</sequence>
<feature type="region of interest" description="Disordered" evidence="1">
    <location>
        <begin position="1"/>
        <end position="36"/>
    </location>
</feature>
<evidence type="ECO:0000313" key="3">
    <source>
        <dbReference type="Proteomes" id="UP001066276"/>
    </source>
</evidence>
<dbReference type="Proteomes" id="UP001066276">
    <property type="component" value="Chromosome 3_2"/>
</dbReference>
<evidence type="ECO:0000313" key="2">
    <source>
        <dbReference type="EMBL" id="KAJ1181191.1"/>
    </source>
</evidence>